<dbReference type="SMART" id="SM01140">
    <property type="entry name" value="Drf_GBD"/>
    <property type="match status" value="1"/>
</dbReference>
<name>A0A1U7LRA2_NEOID</name>
<organism evidence="3 4">
    <name type="scientific">Neolecta irregularis (strain DAH-3)</name>
    <dbReference type="NCBI Taxonomy" id="1198029"/>
    <lineage>
        <taxon>Eukaryota</taxon>
        <taxon>Fungi</taxon>
        <taxon>Dikarya</taxon>
        <taxon>Ascomycota</taxon>
        <taxon>Taphrinomycotina</taxon>
        <taxon>Neolectales</taxon>
        <taxon>Neolectaceae</taxon>
        <taxon>Neolecta</taxon>
    </lineage>
</organism>
<dbReference type="InterPro" id="IPR011989">
    <property type="entry name" value="ARM-like"/>
</dbReference>
<feature type="region of interest" description="Disordered" evidence="1">
    <location>
        <begin position="534"/>
        <end position="557"/>
    </location>
</feature>
<evidence type="ECO:0000313" key="3">
    <source>
        <dbReference type="EMBL" id="OLL25158.1"/>
    </source>
</evidence>
<dbReference type="OrthoDB" id="2155261at2759"/>
<feature type="region of interest" description="Disordered" evidence="1">
    <location>
        <begin position="57"/>
        <end position="76"/>
    </location>
</feature>
<comment type="caution">
    <text evidence="3">The sequence shown here is derived from an EMBL/GenBank/DDBJ whole genome shotgun (WGS) entry which is preliminary data.</text>
</comment>
<proteinExistence type="predicted"/>
<dbReference type="Proteomes" id="UP000186594">
    <property type="component" value="Unassembled WGS sequence"/>
</dbReference>
<keyword evidence="4" id="KW-1185">Reference proteome</keyword>
<evidence type="ECO:0000256" key="1">
    <source>
        <dbReference type="SAM" id="MobiDB-lite"/>
    </source>
</evidence>
<dbReference type="OMA" id="ISWINEF"/>
<protein>
    <submittedName>
        <fullName evidence="3">GTPase-binding protein rid1</fullName>
    </submittedName>
</protein>
<dbReference type="InterPro" id="IPR051661">
    <property type="entry name" value="Actin_filament_regulator"/>
</dbReference>
<gene>
    <name evidence="3" type="ORF">NEOLI_002981</name>
</gene>
<dbReference type="AlphaFoldDB" id="A0A1U7LRA2"/>
<dbReference type="GO" id="GO:0030036">
    <property type="term" value="P:actin cytoskeleton organization"/>
    <property type="evidence" value="ECO:0007669"/>
    <property type="project" value="InterPro"/>
</dbReference>
<dbReference type="EMBL" id="LXFE01000487">
    <property type="protein sequence ID" value="OLL25158.1"/>
    <property type="molecule type" value="Genomic_DNA"/>
</dbReference>
<dbReference type="GO" id="GO:0031267">
    <property type="term" value="F:small GTPase binding"/>
    <property type="evidence" value="ECO:0007669"/>
    <property type="project" value="InterPro"/>
</dbReference>
<dbReference type="SUPFAM" id="SSF48371">
    <property type="entry name" value="ARM repeat"/>
    <property type="match status" value="1"/>
</dbReference>
<dbReference type="InterPro" id="IPR016024">
    <property type="entry name" value="ARM-type_fold"/>
</dbReference>
<dbReference type="PANTHER" id="PTHR47102">
    <property type="entry name" value="PROTEIN BNI1"/>
    <property type="match status" value="1"/>
</dbReference>
<evidence type="ECO:0000259" key="2">
    <source>
        <dbReference type="SMART" id="SM01140"/>
    </source>
</evidence>
<dbReference type="Gene3D" id="1.25.10.10">
    <property type="entry name" value="Leucine-rich Repeat Variant"/>
    <property type="match status" value="1"/>
</dbReference>
<reference evidence="3 4" key="1">
    <citation type="submission" date="2016-04" db="EMBL/GenBank/DDBJ databases">
        <title>Evolutionary innovation and constraint leading to complex multicellularity in the Ascomycota.</title>
        <authorList>
            <person name="Cisse O."/>
            <person name="Nguyen A."/>
            <person name="Hewitt D.A."/>
            <person name="Jedd G."/>
            <person name="Stajich J.E."/>
        </authorList>
    </citation>
    <scope>NUCLEOTIDE SEQUENCE [LARGE SCALE GENOMIC DNA]</scope>
    <source>
        <strain evidence="3 4">DAH-3</strain>
    </source>
</reference>
<dbReference type="PANTHER" id="PTHR47102:SF2">
    <property type="entry name" value="PROTEIN BNI1"/>
    <property type="match status" value="1"/>
</dbReference>
<dbReference type="Pfam" id="PF06371">
    <property type="entry name" value="Drf_GBD"/>
    <property type="match status" value="1"/>
</dbReference>
<evidence type="ECO:0000313" key="4">
    <source>
        <dbReference type="Proteomes" id="UP000186594"/>
    </source>
</evidence>
<sequence length="557" mass="63422">MNSITSTPSPKHRTSHSPLKAITTTAKHILGPLSPSKLRGLNAEPKSNKMNTTAMDWVNRGNRPSLNHKRSHSERPKTAIIKRKSSFLNLSNKAPSHVERVLSPQEIDFEFEQLLNSRGIPENLRSKLRSVDYNVKQKLVKSEAESQLRSHRAVRSVSSVDVLMPRPRPISTQSVSSLQPLKKKNRPERANFAGLSFKKARDFVGYLKLVEPKQVEIERVHKLRLLLRNETISWINEFIEHGGFAVLCEQITKILDVEWREEHEDKLVHEILLCMRALCTAENGLVLLMVDEFAILEKLTQWIFSEKPPAEFNTRGLIIDLVLTQLTSVATQNRPLYAERLMGYLANPKPTAEKRQHEFIEQARTPRPYKRWCVELERVARDVFWIFLHGKNEIPILDTKARLNIPLNIKGQHSAEPMVPAGFVGGVEWEAMEYAGWNLKLVNELILSFPTPEKRNGLRAEFKASGIEKIMGGKFRKTSTKFYQTLHENLATWVAWAESDGWDSRIVRLGPEAEEIRPRGMGQASAGRVKQKLFGLGHQGSRGQPRLPSLDIGGRLE</sequence>
<accession>A0A1U7LRA2</accession>
<dbReference type="GO" id="GO:0003779">
    <property type="term" value="F:actin binding"/>
    <property type="evidence" value="ECO:0007669"/>
    <property type="project" value="InterPro"/>
</dbReference>
<dbReference type="InterPro" id="IPR010473">
    <property type="entry name" value="GTPase-bd"/>
</dbReference>
<feature type="domain" description="Formin GTPase-binding" evidence="2">
    <location>
        <begin position="99"/>
        <end position="325"/>
    </location>
</feature>